<gene>
    <name evidence="8" type="ORF">CAK95_21700</name>
</gene>
<dbReference type="PANTHER" id="PTHR43240:SF20">
    <property type="entry name" value="MEDIUM_LONG-CHAIN ACYL-COA THIOESTERASE YIGI"/>
    <property type="match status" value="1"/>
</dbReference>
<keyword evidence="1" id="KW-0378">Hydrolase</keyword>
<dbReference type="EC" id="3.1.2.20" evidence="5"/>
<evidence type="ECO:0000313" key="8">
    <source>
        <dbReference type="EMBL" id="ARQ01425.1"/>
    </source>
</evidence>
<dbReference type="AlphaFoldDB" id="A0A1W6ZXE7"/>
<evidence type="ECO:0000256" key="7">
    <source>
        <dbReference type="ARBA" id="ARBA00048062"/>
    </source>
</evidence>
<organism evidence="8 9">
    <name type="scientific">Pseudorhodoplanes sinuspersici</name>
    <dbReference type="NCBI Taxonomy" id="1235591"/>
    <lineage>
        <taxon>Bacteria</taxon>
        <taxon>Pseudomonadati</taxon>
        <taxon>Pseudomonadota</taxon>
        <taxon>Alphaproteobacteria</taxon>
        <taxon>Hyphomicrobiales</taxon>
        <taxon>Pseudorhodoplanes</taxon>
    </lineage>
</organism>
<sequence>MTIFKPRNADWETCVRDSFARQPFMTLVGGEITSLSPGFCDVALKARPDLCQQRGFLHGGVTTALADTAAGFAAYSLMPPNSAPLTVELKINLMSPALGERFVACARVLRPGRTLTIVEVDVNAYGQGGSKLIARMLATMICMENTPDAPQELHG</sequence>
<proteinExistence type="inferred from homology"/>
<dbReference type="NCBIfam" id="TIGR00369">
    <property type="entry name" value="unchar_dom_1"/>
    <property type="match status" value="1"/>
</dbReference>
<dbReference type="Gene3D" id="3.10.129.10">
    <property type="entry name" value="Hotdog Thioesterase"/>
    <property type="match status" value="1"/>
</dbReference>
<evidence type="ECO:0000256" key="5">
    <source>
        <dbReference type="ARBA" id="ARBA00038894"/>
    </source>
</evidence>
<dbReference type="InterPro" id="IPR029069">
    <property type="entry name" value="HotDog_dom_sf"/>
</dbReference>
<dbReference type="KEGG" id="psin:CAK95_21700"/>
<dbReference type="PANTHER" id="PTHR43240">
    <property type="entry name" value="1,4-DIHYDROXY-2-NAPHTHOYL-COA THIOESTERASE 1"/>
    <property type="match status" value="1"/>
</dbReference>
<dbReference type="OrthoDB" id="9806185at2"/>
<evidence type="ECO:0000256" key="4">
    <source>
        <dbReference type="ARBA" id="ARBA00038381"/>
    </source>
</evidence>
<dbReference type="RefSeq" id="WP_086089818.1">
    <property type="nucleotide sequence ID" value="NZ_CP021112.1"/>
</dbReference>
<dbReference type="CDD" id="cd03443">
    <property type="entry name" value="PaaI_thioesterase"/>
    <property type="match status" value="1"/>
</dbReference>
<evidence type="ECO:0000313" key="9">
    <source>
        <dbReference type="Proteomes" id="UP000194137"/>
    </source>
</evidence>
<keyword evidence="9" id="KW-1185">Reference proteome</keyword>
<evidence type="ECO:0000256" key="1">
    <source>
        <dbReference type="ARBA" id="ARBA00022801"/>
    </source>
</evidence>
<comment type="catalytic activity">
    <reaction evidence="2">
        <text>a fatty acyl-CoA + H2O = a fatty acid + CoA + H(+)</text>
        <dbReference type="Rhea" id="RHEA:16781"/>
        <dbReference type="ChEBI" id="CHEBI:15377"/>
        <dbReference type="ChEBI" id="CHEBI:15378"/>
        <dbReference type="ChEBI" id="CHEBI:28868"/>
        <dbReference type="ChEBI" id="CHEBI:57287"/>
        <dbReference type="ChEBI" id="CHEBI:77636"/>
        <dbReference type="EC" id="3.1.2.20"/>
    </reaction>
</comment>
<dbReference type="STRING" id="1235591.CAK95_21700"/>
<evidence type="ECO:0000256" key="3">
    <source>
        <dbReference type="ARBA" id="ARBA00036002"/>
    </source>
</evidence>
<dbReference type="SUPFAM" id="SSF54637">
    <property type="entry name" value="Thioesterase/thiol ester dehydrase-isomerase"/>
    <property type="match status" value="1"/>
</dbReference>
<protein>
    <recommendedName>
        <fullName evidence="6">Medium/long-chain acyl-CoA thioesterase YigI</fullName>
        <ecNumber evidence="5">3.1.2.20</ecNumber>
    </recommendedName>
</protein>
<dbReference type="InterPro" id="IPR006683">
    <property type="entry name" value="Thioestr_dom"/>
</dbReference>
<evidence type="ECO:0000256" key="2">
    <source>
        <dbReference type="ARBA" id="ARBA00035880"/>
    </source>
</evidence>
<comment type="catalytic activity">
    <reaction evidence="7">
        <text>a medium-chain fatty acyl-CoA + H2O = a medium-chain fatty acid + CoA + H(+)</text>
        <dbReference type="Rhea" id="RHEA:68184"/>
        <dbReference type="ChEBI" id="CHEBI:15377"/>
        <dbReference type="ChEBI" id="CHEBI:15378"/>
        <dbReference type="ChEBI" id="CHEBI:57287"/>
        <dbReference type="ChEBI" id="CHEBI:59558"/>
        <dbReference type="ChEBI" id="CHEBI:90546"/>
    </reaction>
</comment>
<reference evidence="8 9" key="1">
    <citation type="submission" date="2017-05" db="EMBL/GenBank/DDBJ databases">
        <title>Full genome sequence of Pseudorhodoplanes sinuspersici.</title>
        <authorList>
            <person name="Dastgheib S.M.M."/>
            <person name="Shavandi M."/>
            <person name="Tirandaz H."/>
        </authorList>
    </citation>
    <scope>NUCLEOTIDE SEQUENCE [LARGE SCALE GENOMIC DNA]</scope>
    <source>
        <strain evidence="8 9">RIPI110</strain>
    </source>
</reference>
<comment type="similarity">
    <text evidence="4">Belongs to the YigI thioesterase family.</text>
</comment>
<dbReference type="InterPro" id="IPR003736">
    <property type="entry name" value="PAAI_dom"/>
</dbReference>
<comment type="catalytic activity">
    <reaction evidence="3">
        <text>a long-chain fatty acyl-CoA + H2O = a long-chain fatty acid + CoA + H(+)</text>
        <dbReference type="Rhea" id="RHEA:67680"/>
        <dbReference type="ChEBI" id="CHEBI:15377"/>
        <dbReference type="ChEBI" id="CHEBI:15378"/>
        <dbReference type="ChEBI" id="CHEBI:57287"/>
        <dbReference type="ChEBI" id="CHEBI:57560"/>
        <dbReference type="ChEBI" id="CHEBI:83139"/>
    </reaction>
</comment>
<evidence type="ECO:0000256" key="6">
    <source>
        <dbReference type="ARBA" id="ARBA00040062"/>
    </source>
</evidence>
<name>A0A1W6ZXE7_9HYPH</name>
<dbReference type="Pfam" id="PF03061">
    <property type="entry name" value="4HBT"/>
    <property type="match status" value="1"/>
</dbReference>
<dbReference type="GO" id="GO:0047617">
    <property type="term" value="F:fatty acyl-CoA hydrolase activity"/>
    <property type="evidence" value="ECO:0007669"/>
    <property type="project" value="UniProtKB-EC"/>
</dbReference>
<dbReference type="Proteomes" id="UP000194137">
    <property type="component" value="Chromosome"/>
</dbReference>
<dbReference type="EMBL" id="CP021112">
    <property type="protein sequence ID" value="ARQ01425.1"/>
    <property type="molecule type" value="Genomic_DNA"/>
</dbReference>
<accession>A0A1W6ZXE7</accession>